<organism evidence="1 2">
    <name type="scientific">Clostridium scindens (strain ATCC 35704 / DSM 5676 / VPI 13733 / 19)</name>
    <dbReference type="NCBI Taxonomy" id="411468"/>
    <lineage>
        <taxon>Bacteria</taxon>
        <taxon>Bacillati</taxon>
        <taxon>Bacillota</taxon>
        <taxon>Clostridia</taxon>
        <taxon>Lachnospirales</taxon>
        <taxon>Lachnospiraceae</taxon>
    </lineage>
</organism>
<dbReference type="KEGG" id="csci:HDCHBGLK_02794"/>
<dbReference type="InterPro" id="IPR029035">
    <property type="entry name" value="DHS-like_NAD/FAD-binding_dom"/>
</dbReference>
<dbReference type="SUPFAM" id="SSF52467">
    <property type="entry name" value="DHS-like NAD/FAD-binding domain"/>
    <property type="match status" value="1"/>
</dbReference>
<evidence type="ECO:0000313" key="2">
    <source>
        <dbReference type="Proteomes" id="UP000289664"/>
    </source>
</evidence>
<proteinExistence type="predicted"/>
<keyword evidence="2" id="KW-1185">Reference proteome</keyword>
<dbReference type="AlphaFoldDB" id="A0A494WMR7"/>
<dbReference type="Proteomes" id="UP000289664">
    <property type="component" value="Chromosome"/>
</dbReference>
<accession>A0A494WMR7</accession>
<reference evidence="1 2" key="1">
    <citation type="journal article" date="2019" name="Appl. Environ. Microbiol.">
        <title>Clostridium scindens ATCC 35704: integration of nutritional requirements, the complete genome sequence, and global transcriptional responses to bile acids.</title>
        <authorList>
            <person name="Devendran S."/>
            <person name="Shrestha R."/>
            <person name="Alves J.M.P."/>
            <person name="Wolf P.G."/>
            <person name="Ly L."/>
            <person name="Hernandez A.G."/>
            <person name="Mendez-Garcia C."/>
            <person name="Inboden A."/>
            <person name="Wiley J."/>
            <person name="Paul O."/>
            <person name="Allen A."/>
            <person name="Springer E."/>
            <person name="Wright C.L."/>
            <person name="Fields C.J."/>
            <person name="Daniel S.L."/>
            <person name="Ridlon J.M."/>
        </authorList>
    </citation>
    <scope>NUCLEOTIDE SEQUENCE [LARGE SCALE GENOMIC DNA]</scope>
    <source>
        <strain evidence="1 2">ATCC 35704</strain>
    </source>
</reference>
<protein>
    <submittedName>
        <fullName evidence="1">Uncharacterized protein</fullName>
    </submittedName>
</protein>
<evidence type="ECO:0000313" key="1">
    <source>
        <dbReference type="EMBL" id="QBF75385.1"/>
    </source>
</evidence>
<gene>
    <name evidence="1" type="ORF">HDCHBGLK_02794</name>
</gene>
<dbReference type="OrthoDB" id="9800582at2"/>
<sequence length="70" mass="8005">MLQYVYNPESLFGEMVDNRIMTRAAEEVQRADVLLVLVNAVPHFSDRLADISINDRVDNTLEKILKELGD</sequence>
<dbReference type="EMBL" id="CP036170">
    <property type="protein sequence ID" value="QBF75385.1"/>
    <property type="molecule type" value="Genomic_DNA"/>
</dbReference>
<name>A0A494WMR7_CLOS5</name>